<dbReference type="UniPathway" id="UPA00820"/>
<accession>A0A5Q3S084</accession>
<evidence type="ECO:0000256" key="1">
    <source>
        <dbReference type="ARBA" id="ARBA00005068"/>
    </source>
</evidence>
<evidence type="ECO:0000256" key="3">
    <source>
        <dbReference type="ARBA" id="ARBA00022985"/>
    </source>
</evidence>
<dbReference type="UniPathway" id="UPA00501"/>
<dbReference type="Pfam" id="PF01755">
    <property type="entry name" value="Glyco_transf_25"/>
    <property type="match status" value="1"/>
</dbReference>
<comment type="pathway">
    <text evidence="2">Glycan metabolism; lacto-N-neotetraose biosynthesis.</text>
</comment>
<dbReference type="AlphaFoldDB" id="A0A5Q3S084"/>
<evidence type="ECO:0000259" key="4">
    <source>
        <dbReference type="Pfam" id="PF01755"/>
    </source>
</evidence>
<dbReference type="GO" id="GO:0009103">
    <property type="term" value="P:lipopolysaccharide biosynthetic process"/>
    <property type="evidence" value="ECO:0007669"/>
    <property type="project" value="UniProtKB-KW"/>
</dbReference>
<dbReference type="CDD" id="cd06532">
    <property type="entry name" value="Glyco_transf_25"/>
    <property type="match status" value="1"/>
</dbReference>
<feature type="domain" description="Glycosyl transferase family 25" evidence="4">
    <location>
        <begin position="1"/>
        <end position="183"/>
    </location>
</feature>
<reference evidence="5" key="1">
    <citation type="journal article" name="Emerg. Infect. Dis.">
        <title>Two cases of a newly characterized neisseria species.</title>
        <authorList>
            <person name="Mustapha M."/>
            <person name="Lemos A.P.S."/>
            <person name="Harrison L.H."/>
            <person name="Vantyne D."/>
            <person name="Sacchi C.T."/>
        </authorList>
    </citation>
    <scope>NUCLEOTIDE SEQUENCE</scope>
    <source>
        <strain evidence="5">N.95.16</strain>
    </source>
</reference>
<comment type="caution">
    <text evidence="5">The sequence shown here is derived from an EMBL/GenBank/DDBJ whole genome shotgun (WGS) entry which is preliminary data.</text>
</comment>
<sequence>MLKNYVISLKSANKRRQHITKQFSQQNVSFHFFEALMPSEQLKIAIRHFCPVLENSRKLTDGEKACMISHIALWQKCIDENLPYIAIYEDDVYLSNDSGTFLNNINWLEERFTDKAVVIRLEASWIPAEHYHCSIISKVIRREFLTLATTQHGTAAYIISNQAARILLQKCHALNESQIQPFDHLLFDIWLNQPNYFICQLSPAIAIQADQHQQETNLTSQLQTARKERQNLENTPKYTLKDYFIRLLTKPKRQREKQIYSAIEAYQKSRKTIVPFK</sequence>
<dbReference type="EMBL" id="WJXO01000001">
    <property type="protein sequence ID" value="MRN38366.1"/>
    <property type="molecule type" value="Genomic_DNA"/>
</dbReference>
<evidence type="ECO:0000313" key="6">
    <source>
        <dbReference type="EMBL" id="MRN39093.1"/>
    </source>
</evidence>
<evidence type="ECO:0000256" key="2">
    <source>
        <dbReference type="ARBA" id="ARBA00005222"/>
    </source>
</evidence>
<keyword evidence="3" id="KW-0448">Lipopolysaccharide biosynthesis</keyword>
<evidence type="ECO:0000313" key="7">
    <source>
        <dbReference type="Proteomes" id="UP000486297"/>
    </source>
</evidence>
<evidence type="ECO:0000313" key="5">
    <source>
        <dbReference type="EMBL" id="MRN38366.1"/>
    </source>
</evidence>
<dbReference type="RefSeq" id="WP_097784576.1">
    <property type="nucleotide sequence ID" value="NZ_CP046027.1"/>
</dbReference>
<keyword evidence="7" id="KW-1185">Reference proteome</keyword>
<proteinExistence type="predicted"/>
<organism evidence="5 7">
    <name type="scientific">Neisseria brasiliensis</name>
    <dbReference type="NCBI Taxonomy" id="2666100"/>
    <lineage>
        <taxon>Bacteria</taxon>
        <taxon>Pseudomonadati</taxon>
        <taxon>Pseudomonadota</taxon>
        <taxon>Betaproteobacteria</taxon>
        <taxon>Neisseriales</taxon>
        <taxon>Neisseriaceae</taxon>
        <taxon>Neisseria</taxon>
    </lineage>
</organism>
<dbReference type="Proteomes" id="UP000486297">
    <property type="component" value="Unassembled WGS sequence"/>
</dbReference>
<dbReference type="InterPro" id="IPR002654">
    <property type="entry name" value="Glyco_trans_25"/>
</dbReference>
<dbReference type="EMBL" id="WJXO01000001">
    <property type="protein sequence ID" value="MRN39093.1"/>
    <property type="molecule type" value="Genomic_DNA"/>
</dbReference>
<gene>
    <name evidence="5" type="ORF">GJU80_07715</name>
    <name evidence="6" type="ORF">GJU80_11570</name>
</gene>
<name>A0A5Q3S084_9NEIS</name>
<comment type="pathway">
    <text evidence="1">Bacterial outer membrane biogenesis; lipooligosaccharide biosynthesis.</text>
</comment>
<protein>
    <recommendedName>
        <fullName evidence="4">Glycosyl transferase family 25 domain-containing protein</fullName>
    </recommendedName>
</protein>